<sequence length="67" mass="7338">MKEIYRMKWLESTGGPMVVIQAASVPEWSGYRGPDYDLACSVYDLGTVDEGSAACRLVKLVPIESTP</sequence>
<evidence type="ECO:0000313" key="1">
    <source>
        <dbReference type="EMBL" id="MFI2486002.1"/>
    </source>
</evidence>
<accession>A0ABW7XET1</accession>
<evidence type="ECO:0000313" key="2">
    <source>
        <dbReference type="Proteomes" id="UP001611580"/>
    </source>
</evidence>
<reference evidence="1 2" key="1">
    <citation type="submission" date="2024-10" db="EMBL/GenBank/DDBJ databases">
        <title>The Natural Products Discovery Center: Release of the First 8490 Sequenced Strains for Exploring Actinobacteria Biosynthetic Diversity.</title>
        <authorList>
            <person name="Kalkreuter E."/>
            <person name="Kautsar S.A."/>
            <person name="Yang D."/>
            <person name="Bader C.D."/>
            <person name="Teijaro C.N."/>
            <person name="Fluegel L."/>
            <person name="Davis C.M."/>
            <person name="Simpson J.R."/>
            <person name="Lauterbach L."/>
            <person name="Steele A.D."/>
            <person name="Gui C."/>
            <person name="Meng S."/>
            <person name="Li G."/>
            <person name="Viehrig K."/>
            <person name="Ye F."/>
            <person name="Su P."/>
            <person name="Kiefer A.F."/>
            <person name="Nichols A."/>
            <person name="Cepeda A.J."/>
            <person name="Yan W."/>
            <person name="Fan B."/>
            <person name="Jiang Y."/>
            <person name="Adhikari A."/>
            <person name="Zheng C.-J."/>
            <person name="Schuster L."/>
            <person name="Cowan T.M."/>
            <person name="Smanski M.J."/>
            <person name="Chevrette M.G."/>
            <person name="De Carvalho L.P.S."/>
            <person name="Shen B."/>
        </authorList>
    </citation>
    <scope>NUCLEOTIDE SEQUENCE [LARGE SCALE GENOMIC DNA]</scope>
    <source>
        <strain evidence="1 2">NPDC019481</strain>
    </source>
</reference>
<name>A0ABW7XET1_9MICO</name>
<protein>
    <submittedName>
        <fullName evidence="1">Imm21 family immunity protein</fullName>
    </submittedName>
</protein>
<dbReference type="InterPro" id="IPR028961">
    <property type="entry name" value="Imm21"/>
</dbReference>
<comment type="caution">
    <text evidence="1">The sequence shown here is derived from an EMBL/GenBank/DDBJ whole genome shotgun (WGS) entry which is preliminary data.</text>
</comment>
<gene>
    <name evidence="1" type="ORF">ACH47X_03790</name>
</gene>
<dbReference type="RefSeq" id="WP_397401538.1">
    <property type="nucleotide sequence ID" value="NZ_JBIRYI010000002.1"/>
</dbReference>
<proteinExistence type="predicted"/>
<dbReference type="Pfam" id="PF15589">
    <property type="entry name" value="Imm21"/>
    <property type="match status" value="1"/>
</dbReference>
<keyword evidence="2" id="KW-1185">Reference proteome</keyword>
<dbReference type="EMBL" id="JBIRYI010000002">
    <property type="protein sequence ID" value="MFI2486002.1"/>
    <property type="molecule type" value="Genomic_DNA"/>
</dbReference>
<dbReference type="Proteomes" id="UP001611580">
    <property type="component" value="Unassembled WGS sequence"/>
</dbReference>
<organism evidence="1 2">
    <name type="scientific">Promicromonospora kroppenstedtii</name>
    <dbReference type="NCBI Taxonomy" id="440482"/>
    <lineage>
        <taxon>Bacteria</taxon>
        <taxon>Bacillati</taxon>
        <taxon>Actinomycetota</taxon>
        <taxon>Actinomycetes</taxon>
        <taxon>Micrococcales</taxon>
        <taxon>Promicromonosporaceae</taxon>
        <taxon>Promicromonospora</taxon>
    </lineage>
</organism>